<accession>A0ABZ1YX06</accession>
<protein>
    <submittedName>
        <fullName evidence="1">Uncharacterized protein</fullName>
    </submittedName>
</protein>
<evidence type="ECO:0000313" key="2">
    <source>
        <dbReference type="Proteomes" id="UP001432062"/>
    </source>
</evidence>
<evidence type="ECO:0000313" key="1">
    <source>
        <dbReference type="EMBL" id="WUV46415.1"/>
    </source>
</evidence>
<dbReference type="Proteomes" id="UP001432062">
    <property type="component" value="Chromosome"/>
</dbReference>
<organism evidence="1 2">
    <name type="scientific">Nocardia vinacea</name>
    <dbReference type="NCBI Taxonomy" id="96468"/>
    <lineage>
        <taxon>Bacteria</taxon>
        <taxon>Bacillati</taxon>
        <taxon>Actinomycetota</taxon>
        <taxon>Actinomycetes</taxon>
        <taxon>Mycobacteriales</taxon>
        <taxon>Nocardiaceae</taxon>
        <taxon>Nocardia</taxon>
    </lineage>
</organism>
<sequence>MVGIAARAATSVEPETDSGPIFGLLGRGYHVDADSAELAAYGSKTLIDGGLIGNDTDGVIGSFDEARVQRVIDEFAPILRRGGADIPNNLRAEDIVTKEFLDPTINVGS</sequence>
<dbReference type="EMBL" id="CP109441">
    <property type="protein sequence ID" value="WUV46415.1"/>
    <property type="molecule type" value="Genomic_DNA"/>
</dbReference>
<reference evidence="1" key="1">
    <citation type="submission" date="2022-10" db="EMBL/GenBank/DDBJ databases">
        <title>The complete genomes of actinobacterial strains from the NBC collection.</title>
        <authorList>
            <person name="Joergensen T.S."/>
            <person name="Alvarez Arevalo M."/>
            <person name="Sterndorff E.B."/>
            <person name="Faurdal D."/>
            <person name="Vuksanovic O."/>
            <person name="Mourched A.-S."/>
            <person name="Charusanti P."/>
            <person name="Shaw S."/>
            <person name="Blin K."/>
            <person name="Weber T."/>
        </authorList>
    </citation>
    <scope>NUCLEOTIDE SEQUENCE</scope>
    <source>
        <strain evidence="1">NBC_01482</strain>
    </source>
</reference>
<dbReference type="RefSeq" id="WP_327099630.1">
    <property type="nucleotide sequence ID" value="NZ_CP109149.1"/>
</dbReference>
<name>A0ABZ1YX06_9NOCA</name>
<gene>
    <name evidence="1" type="ORF">OG563_46480</name>
</gene>
<keyword evidence="2" id="KW-1185">Reference proteome</keyword>
<proteinExistence type="predicted"/>